<accession>A0ACB8F1I4</accession>
<evidence type="ECO:0000313" key="1">
    <source>
        <dbReference type="EMBL" id="KAH7999023.1"/>
    </source>
</evidence>
<evidence type="ECO:0000313" key="2">
    <source>
        <dbReference type="Proteomes" id="UP000827872"/>
    </source>
</evidence>
<proteinExistence type="predicted"/>
<comment type="caution">
    <text evidence="1">The sequence shown here is derived from an EMBL/GenBank/DDBJ whole genome shotgun (WGS) entry which is preliminary data.</text>
</comment>
<sequence length="375" mass="40866">MPKPRSSLTQQLGAAEGSGYQGYQWVFGGPEQNQYQDNLRLGGCQGVWLSPLLPNPVTCQYPACPFVAALPPRMSGLLVALLLLRLGHPLEAACLTSLWVPDGKQLDLQTCVNVSGKQITEIPAIPSQGSLLKVLDLSHNGLRSLPGGFLNNTRSLERLFLQGNGLRELPPAFFESMDRLKELRLEGNPQLTSVPASLLYLCLETLTVDCRCNTAGDVASYCQWLNCTREISCYCSSSQGVFNLTDFYAQQCHGLSVAVYAAIAVSVLAVLLGAAVAFVLIRRKKGATAVQEKRKSITSNGAQPRYISHAGPQGDPRQNVGAHADYENVFVGQTQKAAGGHKERHSRKQPKSRQLEMPRLASDVQKQTHSKDFHP</sequence>
<organism evidence="1 2">
    <name type="scientific">Sphaerodactylus townsendi</name>
    <dbReference type="NCBI Taxonomy" id="933632"/>
    <lineage>
        <taxon>Eukaryota</taxon>
        <taxon>Metazoa</taxon>
        <taxon>Chordata</taxon>
        <taxon>Craniata</taxon>
        <taxon>Vertebrata</taxon>
        <taxon>Euteleostomi</taxon>
        <taxon>Lepidosauria</taxon>
        <taxon>Squamata</taxon>
        <taxon>Bifurcata</taxon>
        <taxon>Gekkota</taxon>
        <taxon>Sphaerodactylidae</taxon>
        <taxon>Sphaerodactylus</taxon>
    </lineage>
</organism>
<reference evidence="1" key="1">
    <citation type="submission" date="2021-08" db="EMBL/GenBank/DDBJ databases">
        <title>The first chromosome-level gecko genome reveals the dynamic sex chromosomes of Neotropical dwarf geckos (Sphaerodactylidae: Sphaerodactylus).</title>
        <authorList>
            <person name="Pinto B.J."/>
            <person name="Keating S.E."/>
            <person name="Gamble T."/>
        </authorList>
    </citation>
    <scope>NUCLEOTIDE SEQUENCE</scope>
    <source>
        <strain evidence="1">TG3544</strain>
    </source>
</reference>
<keyword evidence="2" id="KW-1185">Reference proteome</keyword>
<dbReference type="Proteomes" id="UP000827872">
    <property type="component" value="Linkage Group LG05"/>
</dbReference>
<name>A0ACB8F1I4_9SAUR</name>
<dbReference type="EMBL" id="CM037618">
    <property type="protein sequence ID" value="KAH7999023.1"/>
    <property type="molecule type" value="Genomic_DNA"/>
</dbReference>
<protein>
    <submittedName>
        <fullName evidence="1">Uncharacterized protein</fullName>
    </submittedName>
</protein>
<gene>
    <name evidence="1" type="ORF">K3G42_003981</name>
</gene>